<reference evidence="1" key="1">
    <citation type="submission" date="2023-03" db="EMBL/GenBank/DDBJ databases">
        <title>Massive genome expansion in bonnet fungi (Mycena s.s.) driven by repeated elements and novel gene families across ecological guilds.</title>
        <authorList>
            <consortium name="Lawrence Berkeley National Laboratory"/>
            <person name="Harder C.B."/>
            <person name="Miyauchi S."/>
            <person name="Viragh M."/>
            <person name="Kuo A."/>
            <person name="Thoen E."/>
            <person name="Andreopoulos B."/>
            <person name="Lu D."/>
            <person name="Skrede I."/>
            <person name="Drula E."/>
            <person name="Henrissat B."/>
            <person name="Morin E."/>
            <person name="Kohler A."/>
            <person name="Barry K."/>
            <person name="LaButti K."/>
            <person name="Morin E."/>
            <person name="Salamov A."/>
            <person name="Lipzen A."/>
            <person name="Mereny Z."/>
            <person name="Hegedus B."/>
            <person name="Baldrian P."/>
            <person name="Stursova M."/>
            <person name="Weitz H."/>
            <person name="Taylor A."/>
            <person name="Grigoriev I.V."/>
            <person name="Nagy L.G."/>
            <person name="Martin F."/>
            <person name="Kauserud H."/>
        </authorList>
    </citation>
    <scope>NUCLEOTIDE SEQUENCE</scope>
    <source>
        <strain evidence="1">CBHHK002</strain>
    </source>
</reference>
<organism evidence="1 2">
    <name type="scientific">Mycena albidolilacea</name>
    <dbReference type="NCBI Taxonomy" id="1033008"/>
    <lineage>
        <taxon>Eukaryota</taxon>
        <taxon>Fungi</taxon>
        <taxon>Dikarya</taxon>
        <taxon>Basidiomycota</taxon>
        <taxon>Agaricomycotina</taxon>
        <taxon>Agaricomycetes</taxon>
        <taxon>Agaricomycetidae</taxon>
        <taxon>Agaricales</taxon>
        <taxon>Marasmiineae</taxon>
        <taxon>Mycenaceae</taxon>
        <taxon>Mycena</taxon>
    </lineage>
</organism>
<comment type="caution">
    <text evidence="1">The sequence shown here is derived from an EMBL/GenBank/DDBJ whole genome shotgun (WGS) entry which is preliminary data.</text>
</comment>
<proteinExistence type="predicted"/>
<name>A0AAD7EEY5_9AGAR</name>
<evidence type="ECO:0000313" key="1">
    <source>
        <dbReference type="EMBL" id="KAJ7318953.1"/>
    </source>
</evidence>
<evidence type="ECO:0000313" key="2">
    <source>
        <dbReference type="Proteomes" id="UP001218218"/>
    </source>
</evidence>
<dbReference type="Proteomes" id="UP001218218">
    <property type="component" value="Unassembled WGS sequence"/>
</dbReference>
<protein>
    <submittedName>
        <fullName evidence="1">Uncharacterized protein</fullName>
    </submittedName>
</protein>
<accession>A0AAD7EEY5</accession>
<sequence length="483" mass="56101">MQASSPRLHVGYPSPAIPHDVVRVPDGYSHLASFKYRLWFIWYIWPTGYRMGSTESPPWLALVCGADADGDLWCWEDADETCIQEFAIEELRNVEDLALDSFPQMPLVYWDDASRALEARQSRPTASAGLLAHLTPQNRLRFIAWLIVAGPMRKAQIPRRGDFRSLIKRWGTYMSLHSTDESFAEICTICRVSHFLATWVETMLKVYLLDDLRSIPWYHACGCWEKRLYAVSHSGYRGTAPRRLEKDSAALRVLYELVVSPWPLLLWVNFRTVANDRTDHLQEFLDILRGPDDNLFARDEDDDSDLYRILVKADGRLGLYPSDWSQFMVEIDLRTWLQISNMTWIVSRPRHGSYENIKIRLVDGYSPTPISADNILAPLDIHFVVNNFPITSMARVTYYGERTALESRSGDFWASMNLETWLSTRSRNICYAVWHNSALVSVVDRIKCMHLVLNALPQNLVTYAYYLIMRMQHSDWHNRYRFV</sequence>
<dbReference type="AlphaFoldDB" id="A0AAD7EEY5"/>
<keyword evidence="2" id="KW-1185">Reference proteome</keyword>
<dbReference type="EMBL" id="JARIHO010000055">
    <property type="protein sequence ID" value="KAJ7318953.1"/>
    <property type="molecule type" value="Genomic_DNA"/>
</dbReference>
<gene>
    <name evidence="1" type="ORF">DFH08DRAFT_392342</name>
</gene>